<accession>A0A168M0T6</accession>
<protein>
    <submittedName>
        <fullName evidence="2">Uncharacterized protein</fullName>
    </submittedName>
</protein>
<organism evidence="2 3">
    <name type="scientific">Aurantiacibacter atlanticus</name>
    <dbReference type="NCBI Taxonomy" id="1648404"/>
    <lineage>
        <taxon>Bacteria</taxon>
        <taxon>Pseudomonadati</taxon>
        <taxon>Pseudomonadota</taxon>
        <taxon>Alphaproteobacteria</taxon>
        <taxon>Sphingomonadales</taxon>
        <taxon>Erythrobacteraceae</taxon>
        <taxon>Aurantiacibacter</taxon>
    </lineage>
</organism>
<reference evidence="2 3" key="1">
    <citation type="journal article" date="2015" name="Int. J. Syst. Evol. Microbiol.">
        <title>Erythrobacter atlanticus sp. nov., a bacterium from ocean sediment able to degrade polycyclic aromatic hydrocarbons.</title>
        <authorList>
            <person name="Zhuang L."/>
            <person name="Liu Y."/>
            <person name="Wang L."/>
            <person name="Wang W."/>
            <person name="Shao Z."/>
        </authorList>
    </citation>
    <scope>NUCLEOTIDE SEQUENCE [LARGE SCALE GENOMIC DNA]</scope>
    <source>
        <strain evidence="3">s21-N3</strain>
    </source>
</reference>
<evidence type="ECO:0000313" key="2">
    <source>
        <dbReference type="EMBL" id="ANC50367.1"/>
    </source>
</evidence>
<name>A0A168M0T6_9SPHN</name>
<gene>
    <name evidence="2" type="ORF">CP97_14681</name>
</gene>
<dbReference type="Proteomes" id="UP000059113">
    <property type="component" value="Chromosome"/>
</dbReference>
<dbReference type="KEGG" id="ery:CP97_14681"/>
<evidence type="ECO:0000256" key="1">
    <source>
        <dbReference type="SAM" id="MobiDB-lite"/>
    </source>
</evidence>
<keyword evidence="3" id="KW-1185">Reference proteome</keyword>
<dbReference type="EMBL" id="CP011310">
    <property type="protein sequence ID" value="ANC50367.1"/>
    <property type="molecule type" value="Genomic_DNA"/>
</dbReference>
<sequence length="46" mass="5141">MGRKLVTGADRRHSCLSPTQRKTATVRFGNMHHQRRSGGAYQTAIT</sequence>
<evidence type="ECO:0000313" key="3">
    <source>
        <dbReference type="Proteomes" id="UP000059113"/>
    </source>
</evidence>
<dbReference type="STRING" id="1648404.CP97_14681"/>
<dbReference type="AlphaFoldDB" id="A0A168M0T6"/>
<feature type="region of interest" description="Disordered" evidence="1">
    <location>
        <begin position="1"/>
        <end position="46"/>
    </location>
</feature>
<reference evidence="3" key="2">
    <citation type="submission" date="2015-04" db="EMBL/GenBank/DDBJ databases">
        <title>The complete genome sequence of Erythrobacter sp. s21-N3.</title>
        <authorList>
            <person name="Zhuang L."/>
            <person name="Liu Y."/>
            <person name="Shao Z."/>
        </authorList>
    </citation>
    <scope>NUCLEOTIDE SEQUENCE [LARGE SCALE GENOMIC DNA]</scope>
    <source>
        <strain evidence="3">s21-N3</strain>
    </source>
</reference>
<proteinExistence type="predicted"/>